<name>A0A0J8GTK9_9ALTE</name>
<dbReference type="PANTHER" id="PTHR45947">
    <property type="entry name" value="SULFOQUINOVOSYL TRANSFERASE SQD2"/>
    <property type="match status" value="1"/>
</dbReference>
<dbReference type="OrthoDB" id="9775208at2"/>
<accession>A0A0J8GTK9</accession>
<proteinExistence type="predicted"/>
<dbReference type="InterPro" id="IPR028098">
    <property type="entry name" value="Glyco_trans_4-like_N"/>
</dbReference>
<dbReference type="EMBL" id="LAZL01000022">
    <property type="protein sequence ID" value="KMT64649.1"/>
    <property type="molecule type" value="Genomic_DNA"/>
</dbReference>
<evidence type="ECO:0000313" key="2">
    <source>
        <dbReference type="EMBL" id="KMT64649.1"/>
    </source>
</evidence>
<evidence type="ECO:0000313" key="3">
    <source>
        <dbReference type="Proteomes" id="UP000037600"/>
    </source>
</evidence>
<dbReference type="Pfam" id="PF13439">
    <property type="entry name" value="Glyco_transf_4"/>
    <property type="match status" value="1"/>
</dbReference>
<sequence>MNERKHITHLVYRLDIGGLERVLINSINALPEDKYSHSIIALTEYSNDFANLINSNSVALYSINKPEGHSWKAFYQVYKLLKQTKPNVLHSYNLPTLEYQLCAFLARVPNRVHAEHGRDIYDPEGKNKKYQLLRRLISPFINKFVTVSKDLYDWLKDTVQITPKKCELIYNGVNTTSYQTADSKTLIHDSQNGKFVFGCVGRLQGIKDHQRLIKAYDIACSENENFANSTQLSIVGDGPLRAELEQQAQITKRNIWFAGARHDMADIYHSFDTFIMSSIGEGVPMTMLEAMASGLPVISTNVGGIPEITTAEMSILVPAKDEKTLSEAMLKMHSNNKHLVTMKVASRKLATENFSEQSMVNKYQNLYR</sequence>
<dbReference type="PATRIC" id="fig|1513271.3.peg.2770"/>
<dbReference type="Gene3D" id="3.40.50.2000">
    <property type="entry name" value="Glycogen Phosphorylase B"/>
    <property type="match status" value="2"/>
</dbReference>
<dbReference type="PANTHER" id="PTHR45947:SF3">
    <property type="entry name" value="SULFOQUINOVOSYL TRANSFERASE SQD2"/>
    <property type="match status" value="1"/>
</dbReference>
<protein>
    <recommendedName>
        <fullName evidence="1">Glycosyltransferase subfamily 4-like N-terminal domain-containing protein</fullName>
    </recommendedName>
</protein>
<gene>
    <name evidence="2" type="ORF">XM47_13495</name>
</gene>
<dbReference type="RefSeq" id="WP_048693495.1">
    <property type="nucleotide sequence ID" value="NZ_KQ130495.1"/>
</dbReference>
<dbReference type="Pfam" id="PF13692">
    <property type="entry name" value="Glyco_trans_1_4"/>
    <property type="match status" value="1"/>
</dbReference>
<feature type="domain" description="Glycosyltransferase subfamily 4-like N-terminal" evidence="1">
    <location>
        <begin position="16"/>
        <end position="176"/>
    </location>
</feature>
<dbReference type="InterPro" id="IPR017522">
    <property type="entry name" value="Sugar_tfrase_PEP-CTERM_Stp2"/>
</dbReference>
<keyword evidence="3" id="KW-1185">Reference proteome</keyword>
<dbReference type="AlphaFoldDB" id="A0A0J8GTK9"/>
<evidence type="ECO:0000259" key="1">
    <source>
        <dbReference type="Pfam" id="PF13439"/>
    </source>
</evidence>
<reference evidence="2 3" key="1">
    <citation type="submission" date="2015-04" db="EMBL/GenBank/DDBJ databases">
        <title>Draft Genome Sequence of the Novel Agar-Digesting Marine Bacterium Q1.</title>
        <authorList>
            <person name="Li Y."/>
            <person name="Li D."/>
            <person name="Chen G."/>
            <person name="Du Z."/>
        </authorList>
    </citation>
    <scope>NUCLEOTIDE SEQUENCE [LARGE SCALE GENOMIC DNA]</scope>
    <source>
        <strain evidence="2 3">Q1</strain>
    </source>
</reference>
<comment type="caution">
    <text evidence="2">The sequence shown here is derived from an EMBL/GenBank/DDBJ whole genome shotgun (WGS) entry which is preliminary data.</text>
</comment>
<dbReference type="SUPFAM" id="SSF53756">
    <property type="entry name" value="UDP-Glycosyltransferase/glycogen phosphorylase"/>
    <property type="match status" value="1"/>
</dbReference>
<dbReference type="InterPro" id="IPR050194">
    <property type="entry name" value="Glycosyltransferase_grp1"/>
</dbReference>
<dbReference type="GO" id="GO:0016757">
    <property type="term" value="F:glycosyltransferase activity"/>
    <property type="evidence" value="ECO:0007669"/>
    <property type="project" value="TreeGrafter"/>
</dbReference>
<organism evidence="2 3">
    <name type="scientific">Catenovulum maritimum</name>
    <dbReference type="NCBI Taxonomy" id="1513271"/>
    <lineage>
        <taxon>Bacteria</taxon>
        <taxon>Pseudomonadati</taxon>
        <taxon>Pseudomonadota</taxon>
        <taxon>Gammaproteobacteria</taxon>
        <taxon>Alteromonadales</taxon>
        <taxon>Alteromonadaceae</taxon>
        <taxon>Catenovulum</taxon>
    </lineage>
</organism>
<dbReference type="Proteomes" id="UP000037600">
    <property type="component" value="Unassembled WGS sequence"/>
</dbReference>
<dbReference type="STRING" id="1513271.XM47_13495"/>
<dbReference type="NCBIfam" id="TIGR03088">
    <property type="entry name" value="stp2"/>
    <property type="match status" value="1"/>
</dbReference>